<dbReference type="Proteomes" id="UP000000305">
    <property type="component" value="Unassembled WGS sequence"/>
</dbReference>
<sequence length="197" mass="22849">MGKIKNESHAHVIQSQNVNVTVIQMKELDGDCRTVPHIMSKYCWKKPPPPRAHFGVNKITPSMIFIGHSNLPSPVVNRNYIQKSSQHVRRFKWRLDCRAPGRFQILLIHTERMRENKKMAADVDLQGCSTSCILLHPDELIVKVRDHLQLNFPFFGHYSCSFEVGRIFMKTKCRICVIRACSLSSRVEMIQCATWRM</sequence>
<organism evidence="1 2">
    <name type="scientific">Daphnia pulex</name>
    <name type="common">Water flea</name>
    <dbReference type="NCBI Taxonomy" id="6669"/>
    <lineage>
        <taxon>Eukaryota</taxon>
        <taxon>Metazoa</taxon>
        <taxon>Ecdysozoa</taxon>
        <taxon>Arthropoda</taxon>
        <taxon>Crustacea</taxon>
        <taxon>Branchiopoda</taxon>
        <taxon>Diplostraca</taxon>
        <taxon>Cladocera</taxon>
        <taxon>Anomopoda</taxon>
        <taxon>Daphniidae</taxon>
        <taxon>Daphnia</taxon>
    </lineage>
</organism>
<evidence type="ECO:0000313" key="1">
    <source>
        <dbReference type="EMBL" id="EFX83074.1"/>
    </source>
</evidence>
<accession>E9GBY0</accession>
<reference evidence="1 2" key="1">
    <citation type="journal article" date="2011" name="Science">
        <title>The ecoresponsive genome of Daphnia pulex.</title>
        <authorList>
            <person name="Colbourne J.K."/>
            <person name="Pfrender M.E."/>
            <person name="Gilbert D."/>
            <person name="Thomas W.K."/>
            <person name="Tucker A."/>
            <person name="Oakley T.H."/>
            <person name="Tokishita S."/>
            <person name="Aerts A."/>
            <person name="Arnold G.J."/>
            <person name="Basu M.K."/>
            <person name="Bauer D.J."/>
            <person name="Caceres C.E."/>
            <person name="Carmel L."/>
            <person name="Casola C."/>
            <person name="Choi J.H."/>
            <person name="Detter J.C."/>
            <person name="Dong Q."/>
            <person name="Dusheyko S."/>
            <person name="Eads B.D."/>
            <person name="Frohlich T."/>
            <person name="Geiler-Samerotte K.A."/>
            <person name="Gerlach D."/>
            <person name="Hatcher P."/>
            <person name="Jogdeo S."/>
            <person name="Krijgsveld J."/>
            <person name="Kriventseva E.V."/>
            <person name="Kultz D."/>
            <person name="Laforsch C."/>
            <person name="Lindquist E."/>
            <person name="Lopez J."/>
            <person name="Manak J.R."/>
            <person name="Muller J."/>
            <person name="Pangilinan J."/>
            <person name="Patwardhan R.P."/>
            <person name="Pitluck S."/>
            <person name="Pritham E.J."/>
            <person name="Rechtsteiner A."/>
            <person name="Rho M."/>
            <person name="Rogozin I.B."/>
            <person name="Sakarya O."/>
            <person name="Salamov A."/>
            <person name="Schaack S."/>
            <person name="Shapiro H."/>
            <person name="Shiga Y."/>
            <person name="Skalitzky C."/>
            <person name="Smith Z."/>
            <person name="Souvorov A."/>
            <person name="Sung W."/>
            <person name="Tang Z."/>
            <person name="Tsuchiya D."/>
            <person name="Tu H."/>
            <person name="Vos H."/>
            <person name="Wang M."/>
            <person name="Wolf Y.I."/>
            <person name="Yamagata H."/>
            <person name="Yamada T."/>
            <person name="Ye Y."/>
            <person name="Shaw J.R."/>
            <person name="Andrews J."/>
            <person name="Crease T.J."/>
            <person name="Tang H."/>
            <person name="Lucas S.M."/>
            <person name="Robertson H.M."/>
            <person name="Bork P."/>
            <person name="Koonin E.V."/>
            <person name="Zdobnov E.M."/>
            <person name="Grigoriev I.V."/>
            <person name="Lynch M."/>
            <person name="Boore J.L."/>
        </authorList>
    </citation>
    <scope>NUCLEOTIDE SEQUENCE [LARGE SCALE GENOMIC DNA]</scope>
</reference>
<dbReference type="KEGG" id="dpx:DAPPUDRAFT_101004"/>
<keyword evidence="2" id="KW-1185">Reference proteome</keyword>
<dbReference type="HOGENOM" id="CLU_1385444_0_0_1"/>
<dbReference type="InParanoid" id="E9GBY0"/>
<dbReference type="EMBL" id="GL732538">
    <property type="protein sequence ID" value="EFX83074.1"/>
    <property type="molecule type" value="Genomic_DNA"/>
</dbReference>
<protein>
    <submittedName>
        <fullName evidence="1">Uncharacterized protein</fullName>
    </submittedName>
</protein>
<name>E9GBY0_DAPPU</name>
<gene>
    <name evidence="1" type="ORF">DAPPUDRAFT_101004</name>
</gene>
<proteinExistence type="predicted"/>
<evidence type="ECO:0000313" key="2">
    <source>
        <dbReference type="Proteomes" id="UP000000305"/>
    </source>
</evidence>
<dbReference type="AlphaFoldDB" id="E9GBY0"/>